<protein>
    <submittedName>
        <fullName evidence="1">FAD-binding domain-containing protein</fullName>
    </submittedName>
</protein>
<comment type="caution">
    <text evidence="1">The sequence shown here is derived from an EMBL/GenBank/DDBJ whole genome shotgun (WGS) entry which is preliminary data.</text>
</comment>
<dbReference type="EMBL" id="MU393491">
    <property type="protein sequence ID" value="KAI4864120.1"/>
    <property type="molecule type" value="Genomic_DNA"/>
</dbReference>
<evidence type="ECO:0000313" key="1">
    <source>
        <dbReference type="EMBL" id="KAI4864120.1"/>
    </source>
</evidence>
<evidence type="ECO:0000313" key="2">
    <source>
        <dbReference type="Proteomes" id="UP001497700"/>
    </source>
</evidence>
<organism evidence="1 2">
    <name type="scientific">Hypoxylon rubiginosum</name>
    <dbReference type="NCBI Taxonomy" id="110542"/>
    <lineage>
        <taxon>Eukaryota</taxon>
        <taxon>Fungi</taxon>
        <taxon>Dikarya</taxon>
        <taxon>Ascomycota</taxon>
        <taxon>Pezizomycotina</taxon>
        <taxon>Sordariomycetes</taxon>
        <taxon>Xylariomycetidae</taxon>
        <taxon>Xylariales</taxon>
        <taxon>Hypoxylaceae</taxon>
        <taxon>Hypoxylon</taxon>
    </lineage>
</organism>
<gene>
    <name evidence="1" type="ORF">F4820DRAFT_470848</name>
</gene>
<name>A0ACB9YYY4_9PEZI</name>
<keyword evidence="2" id="KW-1185">Reference proteome</keyword>
<proteinExistence type="predicted"/>
<dbReference type="Proteomes" id="UP001497700">
    <property type="component" value="Unassembled WGS sequence"/>
</dbReference>
<accession>A0ACB9YYY4</accession>
<sequence length="675" mass="73726">MYVDARLVVALVLALPRLGASQTIVVDGKVINADESTIHPAYAVIDPSSSNATADLFPGETQQFTDVVLANLTELGLTNIVLFEFADPATAANESIIGPCKTFPGEAVVFPGVITDRVFDLLLGGSLIQTKPFASPCYSDYGNQDAAKCDQLTSHWSDDSFIHTNDPTSINAILFEGTSCVPHTVNPYALNCTIGAYPAMSVNVTTVSQIQLAINLARSLNLRLVVKNTGHDYSAKSTGAGALSLWTHNMKDIRFYEDYEEGSYKGPAFKMGAGVQVFEAYEAAHKQNLVIVGAEGKTVGLTGGYILGGGHSPLSSIYGMAADQVLSIEVVTADGRFVTASNTSNPDLFWALRGGGGSTYGVVTSMVIKAFPDIPVATMSFSLSSSDEVSPHQFWQAVRAYFEDFIKYTEAGNYAHFMLNATSGYYVWDMAPWFAPNMTLSELQALADPFLKAVADAGVNLKPVYQEYTNFYDAWDKSFPLESWGSNLARYGSRLFPRENWEDATKLTSTFDAIRYVVEGGGVVSAYNVAAAPKSGYPDNAVNPAWRNTVLHAIDIVAWSQDMYTEIITIWSNVLTSDWGQRWRQVSPGSGAYLSESDYIEPGFQQSFWGDKYARLYDLKKKLDPWDLFYAQNAVGSEDWEMSDFIFGNLPSQNSRLCRKGTDPSKQSTVKGARS</sequence>
<reference evidence="1 2" key="1">
    <citation type="journal article" date="2022" name="New Phytol.">
        <title>Ecological generalism drives hyperdiversity of secondary metabolite gene clusters in xylarialean endophytes.</title>
        <authorList>
            <person name="Franco M.E.E."/>
            <person name="Wisecaver J.H."/>
            <person name="Arnold A.E."/>
            <person name="Ju Y.M."/>
            <person name="Slot J.C."/>
            <person name="Ahrendt S."/>
            <person name="Moore L.P."/>
            <person name="Eastman K.E."/>
            <person name="Scott K."/>
            <person name="Konkel Z."/>
            <person name="Mondo S.J."/>
            <person name="Kuo A."/>
            <person name="Hayes R.D."/>
            <person name="Haridas S."/>
            <person name="Andreopoulos B."/>
            <person name="Riley R."/>
            <person name="LaButti K."/>
            <person name="Pangilinan J."/>
            <person name="Lipzen A."/>
            <person name="Amirebrahimi M."/>
            <person name="Yan J."/>
            <person name="Adam C."/>
            <person name="Keymanesh K."/>
            <person name="Ng V."/>
            <person name="Louie K."/>
            <person name="Northen T."/>
            <person name="Drula E."/>
            <person name="Henrissat B."/>
            <person name="Hsieh H.M."/>
            <person name="Youens-Clark K."/>
            <person name="Lutzoni F."/>
            <person name="Miadlikowska J."/>
            <person name="Eastwood D.C."/>
            <person name="Hamelin R.C."/>
            <person name="Grigoriev I.V."/>
            <person name="U'Ren J.M."/>
        </authorList>
    </citation>
    <scope>NUCLEOTIDE SEQUENCE [LARGE SCALE GENOMIC DNA]</scope>
    <source>
        <strain evidence="1 2">CBS 119005</strain>
    </source>
</reference>